<feature type="compositionally biased region" description="Basic residues" evidence="1">
    <location>
        <begin position="682"/>
        <end position="696"/>
    </location>
</feature>
<protein>
    <submittedName>
        <fullName evidence="2">Uncharacterized protein</fullName>
    </submittedName>
</protein>
<dbReference type="EMBL" id="JARJCN010000159">
    <property type="protein sequence ID" value="KAJ7066856.1"/>
    <property type="molecule type" value="Genomic_DNA"/>
</dbReference>
<organism evidence="2 3">
    <name type="scientific">Mycena belliarum</name>
    <dbReference type="NCBI Taxonomy" id="1033014"/>
    <lineage>
        <taxon>Eukaryota</taxon>
        <taxon>Fungi</taxon>
        <taxon>Dikarya</taxon>
        <taxon>Basidiomycota</taxon>
        <taxon>Agaricomycotina</taxon>
        <taxon>Agaricomycetes</taxon>
        <taxon>Agaricomycetidae</taxon>
        <taxon>Agaricales</taxon>
        <taxon>Marasmiineae</taxon>
        <taxon>Mycenaceae</taxon>
        <taxon>Mycena</taxon>
    </lineage>
</organism>
<keyword evidence="3" id="KW-1185">Reference proteome</keyword>
<feature type="region of interest" description="Disordered" evidence="1">
    <location>
        <begin position="1"/>
        <end position="38"/>
    </location>
</feature>
<evidence type="ECO:0000313" key="2">
    <source>
        <dbReference type="EMBL" id="KAJ7066856.1"/>
    </source>
</evidence>
<dbReference type="AlphaFoldDB" id="A0AAD6TKR5"/>
<name>A0AAD6TKR5_9AGAR</name>
<gene>
    <name evidence="2" type="ORF">B0H15DRAFT_807545</name>
</gene>
<feature type="compositionally biased region" description="Acidic residues" evidence="1">
    <location>
        <begin position="446"/>
        <end position="465"/>
    </location>
</feature>
<proteinExistence type="predicted"/>
<accession>A0AAD6TKR5</accession>
<evidence type="ECO:0000313" key="3">
    <source>
        <dbReference type="Proteomes" id="UP001222325"/>
    </source>
</evidence>
<feature type="compositionally biased region" description="Basic residues" evidence="1">
    <location>
        <begin position="384"/>
        <end position="395"/>
    </location>
</feature>
<sequence length="735" mass="78600">MSHVPDGSTHASRNPTKMVQDARGHKKGTPLTDAEKASRKAAALQRKIDSEAFNAELEAFSAYRAQTAVELAAKYNKTFDYMARLLGNASQFKKTREVTLYNALVHDVGRQAKAAGEVYHLDDLHAMAREILETNPPDEAEAAELIATCRDAREARHVGLRASNKAAAVDARETIAHLQDEVRSQHFSSAPGTRCVAFVSRGHLSDSVMPAVLQSGDAANFCLEVLKRDAVDVLQLFEQYSCARSSAKIQRDNRQSMCAETATMIEEKLRALTRCDTLRVSYAHMDVDIREPYGCEISGWPSDIPIEAPAKIQPMERLRRIRNGWASGEILWVTMTTTQIKELAVEMEARRKESGGVLKKRKPRKDVGATRSSKDARSKDARKAKGKGKRQKKKHAPADSDSEDEGLARKKKQPRKKRAHTDSDSEEDEAPVQKQRRKKQARAESGSEEEDDEEEEAQRSDEEDISATVSLRATRSLAAAKVSMANSTSPTVLAAADAALAATQTNPAATSLGASAAPSIELITPAGTAPDVESAPALLPTSNTALVDAAPVVTTPVGTAPNIESAPDVESAPAHLPTSNTALVNAAPVVTTPVGTTLDAPAFGMATLAGAALVNAAPTSAVPMESAGVPFATTFIAYNPLGNISNSAPRKRKVADDREDGAPAKKRRARKDSDEAPALAKKAVRPAPRPKAKKAKAAGEGSSTLHRPGSVDGYAARATARTQAALVAQLPPRSV</sequence>
<feature type="compositionally biased region" description="Basic residues" evidence="1">
    <location>
        <begin position="409"/>
        <end position="419"/>
    </location>
</feature>
<dbReference type="Proteomes" id="UP001222325">
    <property type="component" value="Unassembled WGS sequence"/>
</dbReference>
<reference evidence="2" key="1">
    <citation type="submission" date="2023-03" db="EMBL/GenBank/DDBJ databases">
        <title>Massive genome expansion in bonnet fungi (Mycena s.s.) driven by repeated elements and novel gene families across ecological guilds.</title>
        <authorList>
            <consortium name="Lawrence Berkeley National Laboratory"/>
            <person name="Harder C.B."/>
            <person name="Miyauchi S."/>
            <person name="Viragh M."/>
            <person name="Kuo A."/>
            <person name="Thoen E."/>
            <person name="Andreopoulos B."/>
            <person name="Lu D."/>
            <person name="Skrede I."/>
            <person name="Drula E."/>
            <person name="Henrissat B."/>
            <person name="Morin E."/>
            <person name="Kohler A."/>
            <person name="Barry K."/>
            <person name="LaButti K."/>
            <person name="Morin E."/>
            <person name="Salamov A."/>
            <person name="Lipzen A."/>
            <person name="Mereny Z."/>
            <person name="Hegedus B."/>
            <person name="Baldrian P."/>
            <person name="Stursova M."/>
            <person name="Weitz H."/>
            <person name="Taylor A."/>
            <person name="Grigoriev I.V."/>
            <person name="Nagy L.G."/>
            <person name="Martin F."/>
            <person name="Kauserud H."/>
        </authorList>
    </citation>
    <scope>NUCLEOTIDE SEQUENCE</scope>
    <source>
        <strain evidence="2">CBHHK173m</strain>
    </source>
</reference>
<feature type="region of interest" description="Disordered" evidence="1">
    <location>
        <begin position="646"/>
        <end position="716"/>
    </location>
</feature>
<feature type="compositionally biased region" description="Basic and acidic residues" evidence="1">
    <location>
        <begin position="654"/>
        <end position="663"/>
    </location>
</feature>
<comment type="caution">
    <text evidence="2">The sequence shown here is derived from an EMBL/GenBank/DDBJ whole genome shotgun (WGS) entry which is preliminary data.</text>
</comment>
<evidence type="ECO:0000256" key="1">
    <source>
        <dbReference type="SAM" id="MobiDB-lite"/>
    </source>
</evidence>
<feature type="region of interest" description="Disordered" evidence="1">
    <location>
        <begin position="350"/>
        <end position="467"/>
    </location>
</feature>
<feature type="compositionally biased region" description="Basic and acidic residues" evidence="1">
    <location>
        <begin position="365"/>
        <end position="383"/>
    </location>
</feature>